<dbReference type="Proteomes" id="UP001600888">
    <property type="component" value="Unassembled WGS sequence"/>
</dbReference>
<reference evidence="2 3" key="1">
    <citation type="submission" date="2024-03" db="EMBL/GenBank/DDBJ databases">
        <title>A high-quality draft genome sequence of Diaporthe vaccinii, a causative agent of upright dieback and viscid rot disease in cranberry plants.</title>
        <authorList>
            <person name="Sarrasin M."/>
            <person name="Lang B.F."/>
            <person name="Burger G."/>
        </authorList>
    </citation>
    <scope>NUCLEOTIDE SEQUENCE [LARGE SCALE GENOMIC DNA]</scope>
    <source>
        <strain evidence="2 3">IS7</strain>
    </source>
</reference>
<evidence type="ECO:0000313" key="2">
    <source>
        <dbReference type="EMBL" id="KAL2275826.1"/>
    </source>
</evidence>
<evidence type="ECO:0000256" key="1">
    <source>
        <dbReference type="SAM" id="SignalP"/>
    </source>
</evidence>
<feature type="signal peptide" evidence="1">
    <location>
        <begin position="1"/>
        <end position="19"/>
    </location>
</feature>
<dbReference type="EMBL" id="JBAWTH010000126">
    <property type="protein sequence ID" value="KAL2275826.1"/>
    <property type="molecule type" value="Genomic_DNA"/>
</dbReference>
<keyword evidence="3" id="KW-1185">Reference proteome</keyword>
<accession>A0ABR4E068</accession>
<sequence>MKFTISAAALLALSTGVLSAPVEARQSPACAGYQSAGTLPHDTNWGGYFLCCDYEGPSGNNVAEHCCDRNGVNTGSGAPACV</sequence>
<name>A0ABR4E068_9PEZI</name>
<proteinExistence type="predicted"/>
<comment type="caution">
    <text evidence="2">The sequence shown here is derived from an EMBL/GenBank/DDBJ whole genome shotgun (WGS) entry which is preliminary data.</text>
</comment>
<gene>
    <name evidence="2" type="ORF">FJTKL_01583</name>
</gene>
<protein>
    <submittedName>
        <fullName evidence="2">Uncharacterized protein</fullName>
    </submittedName>
</protein>
<organism evidence="2 3">
    <name type="scientific">Diaporthe vaccinii</name>
    <dbReference type="NCBI Taxonomy" id="105482"/>
    <lineage>
        <taxon>Eukaryota</taxon>
        <taxon>Fungi</taxon>
        <taxon>Dikarya</taxon>
        <taxon>Ascomycota</taxon>
        <taxon>Pezizomycotina</taxon>
        <taxon>Sordariomycetes</taxon>
        <taxon>Sordariomycetidae</taxon>
        <taxon>Diaporthales</taxon>
        <taxon>Diaporthaceae</taxon>
        <taxon>Diaporthe</taxon>
        <taxon>Diaporthe eres species complex</taxon>
    </lineage>
</organism>
<evidence type="ECO:0000313" key="3">
    <source>
        <dbReference type="Proteomes" id="UP001600888"/>
    </source>
</evidence>
<feature type="chain" id="PRO_5046933078" evidence="1">
    <location>
        <begin position="20"/>
        <end position="82"/>
    </location>
</feature>
<keyword evidence="1" id="KW-0732">Signal</keyword>